<sequence>MHVHQLARERQADARPPRERERAASSCENISNTLSSLSGAMPMPLSRTAMTAVPPSRTTRSSIWPPGSVYFAALLSRFMITCASRARSARSTSLPGGCSTVSLWPAPSI</sequence>
<reference evidence="2 3" key="1">
    <citation type="submission" date="2020-05" db="EMBL/GenBank/DDBJ databases">
        <title>Ramlibacter rhizophilus sp. nov., isolated from rhizosphere soil of national flower Mugunghwa from South Korea.</title>
        <authorList>
            <person name="Zheng-Fei Y."/>
            <person name="Huan T."/>
        </authorList>
    </citation>
    <scope>NUCLEOTIDE SEQUENCE [LARGE SCALE GENOMIC DNA]</scope>
    <source>
        <strain evidence="2 3">H242</strain>
    </source>
</reference>
<protein>
    <submittedName>
        <fullName evidence="2">Uncharacterized protein</fullName>
    </submittedName>
</protein>
<gene>
    <name evidence="2" type="ORF">HK414_13425</name>
</gene>
<feature type="compositionally biased region" description="Basic and acidic residues" evidence="1">
    <location>
        <begin position="1"/>
        <end position="23"/>
    </location>
</feature>
<keyword evidence="3" id="KW-1185">Reference proteome</keyword>
<dbReference type="EMBL" id="CP053418">
    <property type="protein sequence ID" value="QJW84412.1"/>
    <property type="molecule type" value="Genomic_DNA"/>
</dbReference>
<accession>A0ABX6P3W4</accession>
<name>A0ABX6P3W4_9BURK</name>
<feature type="region of interest" description="Disordered" evidence="1">
    <location>
        <begin position="1"/>
        <end position="29"/>
    </location>
</feature>
<proteinExistence type="predicted"/>
<evidence type="ECO:0000313" key="2">
    <source>
        <dbReference type="EMBL" id="QJW84412.1"/>
    </source>
</evidence>
<reference evidence="2 3" key="2">
    <citation type="submission" date="2020-05" db="EMBL/GenBank/DDBJ databases">
        <authorList>
            <person name="Khan S.A."/>
            <person name="Jeon C.O."/>
            <person name="Chun B.H."/>
        </authorList>
    </citation>
    <scope>NUCLEOTIDE SEQUENCE [LARGE SCALE GENOMIC DNA]</scope>
    <source>
        <strain evidence="2 3">H242</strain>
    </source>
</reference>
<evidence type="ECO:0000313" key="3">
    <source>
        <dbReference type="Proteomes" id="UP000500826"/>
    </source>
</evidence>
<dbReference type="Proteomes" id="UP000500826">
    <property type="component" value="Chromosome"/>
</dbReference>
<evidence type="ECO:0000256" key="1">
    <source>
        <dbReference type="SAM" id="MobiDB-lite"/>
    </source>
</evidence>
<organism evidence="2 3">
    <name type="scientific">Ramlibacter terrae</name>
    <dbReference type="NCBI Taxonomy" id="2732511"/>
    <lineage>
        <taxon>Bacteria</taxon>
        <taxon>Pseudomonadati</taxon>
        <taxon>Pseudomonadota</taxon>
        <taxon>Betaproteobacteria</taxon>
        <taxon>Burkholderiales</taxon>
        <taxon>Comamonadaceae</taxon>
        <taxon>Ramlibacter</taxon>
    </lineage>
</organism>